<keyword evidence="1" id="KW-1133">Transmembrane helix</keyword>
<gene>
    <name evidence="2" type="ORF">KY290_027125</name>
</gene>
<proteinExistence type="predicted"/>
<feature type="transmembrane region" description="Helical" evidence="1">
    <location>
        <begin position="49"/>
        <end position="74"/>
    </location>
</feature>
<dbReference type="EMBL" id="JAIVGD010000019">
    <property type="protein sequence ID" value="KAH0747893.1"/>
    <property type="molecule type" value="Genomic_DNA"/>
</dbReference>
<dbReference type="Proteomes" id="UP000826656">
    <property type="component" value="Unassembled WGS sequence"/>
</dbReference>
<evidence type="ECO:0000313" key="3">
    <source>
        <dbReference type="Proteomes" id="UP000826656"/>
    </source>
</evidence>
<keyword evidence="1" id="KW-0472">Membrane</keyword>
<name>A0ABQ7UFV9_SOLTU</name>
<keyword evidence="1" id="KW-0812">Transmembrane</keyword>
<accession>A0ABQ7UFV9</accession>
<protein>
    <submittedName>
        <fullName evidence="2">Uncharacterized protein</fullName>
    </submittedName>
</protein>
<sequence length="132" mass="14997">MRLPIQKSAVLAGVALSTSIIVAAINVRRKEKRLQLRKKNPDKKQNSDAINWALFWGFMWPNLLHFGIEFGHFFRDKHNLDSPLKPVNFNGGMTMWMLSISFAPPIQETLVMTIAKIHKKGVEQQKNGLNSG</sequence>
<organism evidence="2 3">
    <name type="scientific">Solanum tuberosum</name>
    <name type="common">Potato</name>
    <dbReference type="NCBI Taxonomy" id="4113"/>
    <lineage>
        <taxon>Eukaryota</taxon>
        <taxon>Viridiplantae</taxon>
        <taxon>Streptophyta</taxon>
        <taxon>Embryophyta</taxon>
        <taxon>Tracheophyta</taxon>
        <taxon>Spermatophyta</taxon>
        <taxon>Magnoliopsida</taxon>
        <taxon>eudicotyledons</taxon>
        <taxon>Gunneridae</taxon>
        <taxon>Pentapetalae</taxon>
        <taxon>asterids</taxon>
        <taxon>lamiids</taxon>
        <taxon>Solanales</taxon>
        <taxon>Solanaceae</taxon>
        <taxon>Solanoideae</taxon>
        <taxon>Solaneae</taxon>
        <taxon>Solanum</taxon>
    </lineage>
</organism>
<reference evidence="2 3" key="1">
    <citation type="journal article" date="2021" name="bioRxiv">
        <title>Chromosome-scale and haplotype-resolved genome assembly of a tetraploid potato cultivar.</title>
        <authorList>
            <person name="Sun H."/>
            <person name="Jiao W.-B."/>
            <person name="Krause K."/>
            <person name="Campoy J.A."/>
            <person name="Goel M."/>
            <person name="Folz-Donahue K."/>
            <person name="Kukat C."/>
            <person name="Huettel B."/>
            <person name="Schneeberger K."/>
        </authorList>
    </citation>
    <scope>NUCLEOTIDE SEQUENCE [LARGE SCALE GENOMIC DNA]</scope>
    <source>
        <strain evidence="2">SolTubOtavaFocal</strain>
        <tissue evidence="2">Leaves</tissue>
    </source>
</reference>
<evidence type="ECO:0000256" key="1">
    <source>
        <dbReference type="SAM" id="Phobius"/>
    </source>
</evidence>
<feature type="transmembrane region" description="Helical" evidence="1">
    <location>
        <begin position="6"/>
        <end position="28"/>
    </location>
</feature>
<keyword evidence="3" id="KW-1185">Reference proteome</keyword>
<comment type="caution">
    <text evidence="2">The sequence shown here is derived from an EMBL/GenBank/DDBJ whole genome shotgun (WGS) entry which is preliminary data.</text>
</comment>
<feature type="transmembrane region" description="Helical" evidence="1">
    <location>
        <begin position="94"/>
        <end position="115"/>
    </location>
</feature>
<evidence type="ECO:0000313" key="2">
    <source>
        <dbReference type="EMBL" id="KAH0747893.1"/>
    </source>
</evidence>